<dbReference type="RefSeq" id="WP_345246570.1">
    <property type="nucleotide sequence ID" value="NZ_BAABHD010000074.1"/>
</dbReference>
<dbReference type="InterPro" id="IPR036737">
    <property type="entry name" value="OmpA-like_sf"/>
</dbReference>
<gene>
    <name evidence="1" type="ORF">GCM10023189_41170</name>
</gene>
<evidence type="ECO:0008006" key="3">
    <source>
        <dbReference type="Google" id="ProtNLM"/>
    </source>
</evidence>
<proteinExistence type="predicted"/>
<dbReference type="EMBL" id="BAABHD010000074">
    <property type="protein sequence ID" value="GAA4463315.1"/>
    <property type="molecule type" value="Genomic_DNA"/>
</dbReference>
<name>A0ABP8NC05_9BACT</name>
<evidence type="ECO:0000313" key="2">
    <source>
        <dbReference type="Proteomes" id="UP001501175"/>
    </source>
</evidence>
<reference evidence="2" key="1">
    <citation type="journal article" date="2019" name="Int. J. Syst. Evol. Microbiol.">
        <title>The Global Catalogue of Microorganisms (GCM) 10K type strain sequencing project: providing services to taxonomists for standard genome sequencing and annotation.</title>
        <authorList>
            <consortium name="The Broad Institute Genomics Platform"/>
            <consortium name="The Broad Institute Genome Sequencing Center for Infectious Disease"/>
            <person name="Wu L."/>
            <person name="Ma J."/>
        </authorList>
    </citation>
    <scope>NUCLEOTIDE SEQUENCE [LARGE SCALE GENOMIC DNA]</scope>
    <source>
        <strain evidence="2">JCM 17927</strain>
    </source>
</reference>
<dbReference type="Gene3D" id="3.30.1330.60">
    <property type="entry name" value="OmpA-like domain"/>
    <property type="match status" value="2"/>
</dbReference>
<keyword evidence="2" id="KW-1185">Reference proteome</keyword>
<evidence type="ECO:0000313" key="1">
    <source>
        <dbReference type="EMBL" id="GAA4463315.1"/>
    </source>
</evidence>
<accession>A0ABP8NC05</accession>
<protein>
    <recommendedName>
        <fullName evidence="3">OmpA-like domain-containing protein</fullName>
    </recommendedName>
</protein>
<dbReference type="Proteomes" id="UP001501175">
    <property type="component" value="Unassembled WGS sequence"/>
</dbReference>
<dbReference type="SUPFAM" id="SSF103088">
    <property type="entry name" value="OmpA-like"/>
    <property type="match status" value="2"/>
</dbReference>
<organism evidence="1 2">
    <name type="scientific">Nibrella saemangeumensis</name>
    <dbReference type="NCBI Taxonomy" id="1084526"/>
    <lineage>
        <taxon>Bacteria</taxon>
        <taxon>Pseudomonadati</taxon>
        <taxon>Bacteroidota</taxon>
        <taxon>Cytophagia</taxon>
        <taxon>Cytophagales</taxon>
        <taxon>Spirosomataceae</taxon>
        <taxon>Nibrella</taxon>
    </lineage>
</organism>
<sequence length="329" mass="36822">MFTSRTPWIILLLAWMAVSAWWHVCKVKQLCPGEITKVIPVVTDQDSIKAPPPLPAHIQPLVIQDPGHFMLKANDNISFAVSSPDINLNSLEFVIDSVADYLRVNPDRRLIIIGAYSPKEQNPTPYENLGVVRADHLKQYFLNMGLPDSQFETRGIEKGSLSFTPAGDSLYGVLSLAFMAADSTGRLGPNVMPDLSAIEALAAAEKYRSVFDPVSLYFREGSATYIHTNETNRFFKEVARYLRDDRNRFKKLLVTGHTSQPGKDNQYLARQGAERVRSQVKEFGIVYGQTTMRVVGGEQPRPSATMANSQSIRNWVTVVIPRDTLRINP</sequence>
<comment type="caution">
    <text evidence="1">The sequence shown here is derived from an EMBL/GenBank/DDBJ whole genome shotgun (WGS) entry which is preliminary data.</text>
</comment>